<reference evidence="1 2" key="1">
    <citation type="journal article" date="2015" name="Genome Announc.">
        <title>Genome Assemblies of Three Soil-Associated Devosia species: D. insulae, D. limi, and D. soli.</title>
        <authorList>
            <person name="Hassan Y.I."/>
            <person name="Lepp D."/>
            <person name="Zhou T."/>
        </authorList>
    </citation>
    <scope>NUCLEOTIDE SEQUENCE [LARGE SCALE GENOMIC DNA]</scope>
    <source>
        <strain evidence="1 2">DS-56</strain>
    </source>
</reference>
<gene>
    <name evidence="1" type="ORF">VW23_008215</name>
</gene>
<proteinExistence type="predicted"/>
<name>A0A1E5XWY9_9HYPH</name>
<comment type="caution">
    <text evidence="1">The sequence shown here is derived from an EMBL/GenBank/DDBJ whole genome shotgun (WGS) entry which is preliminary data.</text>
</comment>
<evidence type="ECO:0000313" key="1">
    <source>
        <dbReference type="EMBL" id="OEO33105.1"/>
    </source>
</evidence>
<keyword evidence="2" id="KW-1185">Reference proteome</keyword>
<accession>A0A1E5XWY9</accession>
<dbReference type="AlphaFoldDB" id="A0A1E5XWY9"/>
<dbReference type="OrthoDB" id="7941864at2"/>
<organism evidence="1 2">
    <name type="scientific">Devosia insulae DS-56</name>
    <dbReference type="NCBI Taxonomy" id="1116389"/>
    <lineage>
        <taxon>Bacteria</taxon>
        <taxon>Pseudomonadati</taxon>
        <taxon>Pseudomonadota</taxon>
        <taxon>Alphaproteobacteria</taxon>
        <taxon>Hyphomicrobiales</taxon>
        <taxon>Devosiaceae</taxon>
        <taxon>Devosia</taxon>
    </lineage>
</organism>
<dbReference type="Proteomes" id="UP000095463">
    <property type="component" value="Unassembled WGS sequence"/>
</dbReference>
<protein>
    <submittedName>
        <fullName evidence="1">Uncharacterized protein</fullName>
    </submittedName>
</protein>
<dbReference type="EMBL" id="LAJE02000029">
    <property type="protein sequence ID" value="OEO33105.1"/>
    <property type="molecule type" value="Genomic_DNA"/>
</dbReference>
<sequence length="378" mass="41011">MRPFFGLIDAVIVPGTAGFDFDGGIAESHAQGVWTWMLRDVAPDLIDANAADADPEARQALDLLVPELLQRARAAIAAVGSPDSERRIQLQMGGEDAYRRVGVVLNALKCRSLLDKAQAFGRAANGMTDETALGVALQSMPLNDHAVSALLFQAAMGQVSHPGRMMAAAIRLAGSATEASLQRAGFAPLIEAMLSHAQAQIPALDQHGAFADIDLTCRAIDRFHRLMRAVTGYVELGRLTRWSTAVAAVTKTVSELVEPKLRDVSPNVNLALRRHSGQDRLDGDQVLAALNGCYVLTTIRDCRDSLALNAMFDQTWTQVGQALETHVQRNLELFRQNPGDRVIGARLDAAIKMAELRFNPDYADVLRRARETAEKRAG</sequence>
<dbReference type="RefSeq" id="WP_069907764.1">
    <property type="nucleotide sequence ID" value="NZ_LAJE02000029.1"/>
</dbReference>
<evidence type="ECO:0000313" key="2">
    <source>
        <dbReference type="Proteomes" id="UP000095463"/>
    </source>
</evidence>